<gene>
    <name evidence="1" type="ORF">K4L44_17450</name>
</gene>
<organism evidence="1 2">
    <name type="scientific">Halosquirtibacter laminarini</name>
    <dbReference type="NCBI Taxonomy" id="3374600"/>
    <lineage>
        <taxon>Bacteria</taxon>
        <taxon>Pseudomonadati</taxon>
        <taxon>Bacteroidota</taxon>
        <taxon>Bacteroidia</taxon>
        <taxon>Marinilabiliales</taxon>
        <taxon>Prolixibacteraceae</taxon>
        <taxon>Halosquirtibacter</taxon>
    </lineage>
</organism>
<dbReference type="EMBL" id="CP081303">
    <property type="protein sequence ID" value="QZE14272.1"/>
    <property type="molecule type" value="Genomic_DNA"/>
</dbReference>
<accession>A0AC61NF84</accession>
<sequence>MGEIPNVEKSQKVEVDYKSIQSTINIFEEVYQYKLDAQDSYDIAQVDKILHSHVHKKSYKLNNDKSLLENPILSKINFSDEAKVFLGQIELLKQIDSYLGAKGFLALLKEDVLHASLSVEEKTEIVNRIEFAIAFMEWSKSKTNDITDGWWRSWGKCVAGIVGGTLTGGVMGAAAGGAFGTVALPLLGTVSGASLGMVVGAIGGGLSGAALACD</sequence>
<name>A0AC61NF84_9BACT</name>
<keyword evidence="2" id="KW-1185">Reference proteome</keyword>
<protein>
    <submittedName>
        <fullName evidence="1">Uncharacterized protein</fullName>
    </submittedName>
</protein>
<dbReference type="Proteomes" id="UP000826212">
    <property type="component" value="Chromosome"/>
</dbReference>
<evidence type="ECO:0000313" key="1">
    <source>
        <dbReference type="EMBL" id="QZE14272.1"/>
    </source>
</evidence>
<evidence type="ECO:0000313" key="2">
    <source>
        <dbReference type="Proteomes" id="UP000826212"/>
    </source>
</evidence>
<proteinExistence type="predicted"/>
<reference evidence="1" key="1">
    <citation type="submission" date="2021-08" db="EMBL/GenBank/DDBJ databases">
        <title>Novel anaerobic bacterium isolated from sea squirt in East Sea, Republic of Korea.</title>
        <authorList>
            <person name="Nguyen T.H."/>
            <person name="Li Z."/>
            <person name="Lee Y.-J."/>
            <person name="Ko J."/>
            <person name="Kim S.-G."/>
        </authorList>
    </citation>
    <scope>NUCLEOTIDE SEQUENCE</scope>
    <source>
        <strain evidence="1">KCTC 25031</strain>
    </source>
</reference>